<proteinExistence type="inferred from homology"/>
<organism evidence="3 4">
    <name type="scientific">[Pantoea] beijingensis</name>
    <dbReference type="NCBI Taxonomy" id="1324864"/>
    <lineage>
        <taxon>Bacteria</taxon>
        <taxon>Pseudomonadati</taxon>
        <taxon>Pseudomonadota</taxon>
        <taxon>Gammaproteobacteria</taxon>
        <taxon>Enterobacterales</taxon>
        <taxon>Erwiniaceae</taxon>
        <taxon>Erwinia</taxon>
    </lineage>
</organism>
<dbReference type="PROSITE" id="PS00061">
    <property type="entry name" value="ADH_SHORT"/>
    <property type="match status" value="1"/>
</dbReference>
<dbReference type="InterPro" id="IPR002347">
    <property type="entry name" value="SDR_fam"/>
</dbReference>
<evidence type="ECO:0000256" key="2">
    <source>
        <dbReference type="ARBA" id="ARBA00023002"/>
    </source>
</evidence>
<comment type="caution">
    <text evidence="3">The sequence shown here is derived from an EMBL/GenBank/DDBJ whole genome shotgun (WGS) entry which is preliminary data.</text>
</comment>
<dbReference type="InterPro" id="IPR036291">
    <property type="entry name" value="NAD(P)-bd_dom_sf"/>
</dbReference>
<name>A0A443IG66_9GAMM</name>
<reference evidence="3 4" key="1">
    <citation type="submission" date="2014-04" db="EMBL/GenBank/DDBJ databases">
        <title>Draft genome sequence of Pantoea beijingensis strain LMG 27579, an emerging pathogen to Pleurotus eryngii with potential industrial application.</title>
        <authorList>
            <person name="Xu F."/>
            <person name="Liu Y."/>
            <person name="Wang S."/>
            <person name="Yin Y."/>
            <person name="Ma Y."/>
            <person name="Zhao S."/>
            <person name="Rong C."/>
        </authorList>
    </citation>
    <scope>NUCLEOTIDE SEQUENCE [LARGE SCALE GENOMIC DNA]</scope>
    <source>
        <strain evidence="3 4">LMG 27579</strain>
    </source>
</reference>
<dbReference type="FunFam" id="3.40.50.720:FF:000084">
    <property type="entry name" value="Short-chain dehydrogenase reductase"/>
    <property type="match status" value="1"/>
</dbReference>
<dbReference type="RefSeq" id="WP_128175599.1">
    <property type="nucleotide sequence ID" value="NZ_CP071409.1"/>
</dbReference>
<comment type="similarity">
    <text evidence="1">Belongs to the short-chain dehydrogenases/reductases (SDR) family.</text>
</comment>
<dbReference type="PANTHER" id="PTHR43639:SF1">
    <property type="entry name" value="SHORT-CHAIN DEHYDROGENASE_REDUCTASE FAMILY PROTEIN"/>
    <property type="match status" value="1"/>
</dbReference>
<sequence>MASLNGKTIIVTGAANGIGRAEAELLARSGANVVFTDLDEANGTAAAEAFGEQAVFIRHDVSSAADWQRVIATTIERFGRLDGLVNNAGIYRPGALEDTTEENFDTQVAINQKGTFFGMQYAAAEMKKSGGGSIVNTSSICGIRGFRGCIAYNGTKWAIRGLTKTAAAELGKYGIRVNAVLPGFVDTNILSANSDEMNQQAAKDSVLNRLGRPEDIASLVLYLISDDSAFVTGADLLADGGYTL</sequence>
<dbReference type="SUPFAM" id="SSF51735">
    <property type="entry name" value="NAD(P)-binding Rossmann-fold domains"/>
    <property type="match status" value="1"/>
</dbReference>
<dbReference type="AlphaFoldDB" id="A0A443IG66"/>
<dbReference type="GO" id="GO:0016491">
    <property type="term" value="F:oxidoreductase activity"/>
    <property type="evidence" value="ECO:0007669"/>
    <property type="project" value="UniProtKB-KW"/>
</dbReference>
<dbReference type="Gene3D" id="3.40.50.720">
    <property type="entry name" value="NAD(P)-binding Rossmann-like Domain"/>
    <property type="match status" value="1"/>
</dbReference>
<dbReference type="PANTHER" id="PTHR43639">
    <property type="entry name" value="OXIDOREDUCTASE, SHORT-CHAIN DEHYDROGENASE/REDUCTASE FAMILY (AFU_ORTHOLOGUE AFUA_5G02870)"/>
    <property type="match status" value="1"/>
</dbReference>
<evidence type="ECO:0000313" key="4">
    <source>
        <dbReference type="Proteomes" id="UP000288794"/>
    </source>
</evidence>
<dbReference type="InterPro" id="IPR020904">
    <property type="entry name" value="Sc_DH/Rdtase_CS"/>
</dbReference>
<dbReference type="PRINTS" id="PR00081">
    <property type="entry name" value="GDHRDH"/>
</dbReference>
<accession>A0A443IG66</accession>
<evidence type="ECO:0000256" key="1">
    <source>
        <dbReference type="ARBA" id="ARBA00006484"/>
    </source>
</evidence>
<dbReference type="Proteomes" id="UP000288794">
    <property type="component" value="Unassembled WGS sequence"/>
</dbReference>
<dbReference type="PRINTS" id="PR00080">
    <property type="entry name" value="SDRFAMILY"/>
</dbReference>
<gene>
    <name evidence="3" type="ORF">ED28_04325</name>
</gene>
<keyword evidence="4" id="KW-1185">Reference proteome</keyword>
<evidence type="ECO:0000313" key="3">
    <source>
        <dbReference type="EMBL" id="RWR03032.1"/>
    </source>
</evidence>
<dbReference type="NCBIfam" id="NF005559">
    <property type="entry name" value="PRK07231.1"/>
    <property type="match status" value="1"/>
</dbReference>
<dbReference type="EMBL" id="JMEE01000004">
    <property type="protein sequence ID" value="RWR03032.1"/>
    <property type="molecule type" value="Genomic_DNA"/>
</dbReference>
<dbReference type="Pfam" id="PF13561">
    <property type="entry name" value="adh_short_C2"/>
    <property type="match status" value="1"/>
</dbReference>
<protein>
    <recommendedName>
        <fullName evidence="5">3-alpha-hydroxysteroid dehydrogenase</fullName>
    </recommendedName>
</protein>
<evidence type="ECO:0008006" key="5">
    <source>
        <dbReference type="Google" id="ProtNLM"/>
    </source>
</evidence>
<keyword evidence="2" id="KW-0560">Oxidoreductase</keyword>